<accession>A0AAQ3PB07</accession>
<dbReference type="Proteomes" id="UP001374535">
    <property type="component" value="Chromosome 1"/>
</dbReference>
<name>A0AAQ3PB07_VIGMU</name>
<gene>
    <name evidence="2" type="ORF">V8G54_003487</name>
</gene>
<feature type="region of interest" description="Disordered" evidence="1">
    <location>
        <begin position="71"/>
        <end position="104"/>
    </location>
</feature>
<proteinExistence type="predicted"/>
<evidence type="ECO:0000313" key="3">
    <source>
        <dbReference type="Proteomes" id="UP001374535"/>
    </source>
</evidence>
<reference evidence="2 3" key="1">
    <citation type="journal article" date="2023" name="Life. Sci Alliance">
        <title>Evolutionary insights into 3D genome organization and epigenetic landscape of Vigna mungo.</title>
        <authorList>
            <person name="Junaid A."/>
            <person name="Singh B."/>
            <person name="Bhatia S."/>
        </authorList>
    </citation>
    <scope>NUCLEOTIDE SEQUENCE [LARGE SCALE GENOMIC DNA]</scope>
    <source>
        <strain evidence="2">Urdbean</strain>
    </source>
</reference>
<sequence>MRSHNLEKLCYLEDNPNHNLSRLCETPNLLTNLQNYLYPVKYGSTCTANLFATSCEYQGEYLYTDESVSPCPHSTHEGYETPPRNLLHKPHNSILLPKSSLSQL</sequence>
<protein>
    <submittedName>
        <fullName evidence="2">Uncharacterized protein</fullName>
    </submittedName>
</protein>
<evidence type="ECO:0000313" key="2">
    <source>
        <dbReference type="EMBL" id="WVZ24943.1"/>
    </source>
</evidence>
<evidence type="ECO:0000256" key="1">
    <source>
        <dbReference type="SAM" id="MobiDB-lite"/>
    </source>
</evidence>
<organism evidence="2 3">
    <name type="scientific">Vigna mungo</name>
    <name type="common">Black gram</name>
    <name type="synonym">Phaseolus mungo</name>
    <dbReference type="NCBI Taxonomy" id="3915"/>
    <lineage>
        <taxon>Eukaryota</taxon>
        <taxon>Viridiplantae</taxon>
        <taxon>Streptophyta</taxon>
        <taxon>Embryophyta</taxon>
        <taxon>Tracheophyta</taxon>
        <taxon>Spermatophyta</taxon>
        <taxon>Magnoliopsida</taxon>
        <taxon>eudicotyledons</taxon>
        <taxon>Gunneridae</taxon>
        <taxon>Pentapetalae</taxon>
        <taxon>rosids</taxon>
        <taxon>fabids</taxon>
        <taxon>Fabales</taxon>
        <taxon>Fabaceae</taxon>
        <taxon>Papilionoideae</taxon>
        <taxon>50 kb inversion clade</taxon>
        <taxon>NPAAA clade</taxon>
        <taxon>indigoferoid/millettioid clade</taxon>
        <taxon>Phaseoleae</taxon>
        <taxon>Vigna</taxon>
    </lineage>
</organism>
<dbReference type="EMBL" id="CP144700">
    <property type="protein sequence ID" value="WVZ24943.1"/>
    <property type="molecule type" value="Genomic_DNA"/>
</dbReference>
<keyword evidence="3" id="KW-1185">Reference proteome</keyword>
<dbReference type="AlphaFoldDB" id="A0AAQ3PB07"/>